<dbReference type="EMBL" id="KV423966">
    <property type="protein sequence ID" value="KZT57270.1"/>
    <property type="molecule type" value="Genomic_DNA"/>
</dbReference>
<dbReference type="AlphaFoldDB" id="A0A165FW10"/>
<protein>
    <submittedName>
        <fullName evidence="1">Uncharacterized protein</fullName>
    </submittedName>
</protein>
<dbReference type="InParanoid" id="A0A165FW10"/>
<sequence length="185" mass="21884">MFRGQDLPMTLHLNHLTPFRPIGFVSDRPWASDMPCAGYFFLARRGGLDILKTWWDIDWPEKNLERDWEQAAYRRLMFEGDPGVEVSLSNPIYRDRSVILENEAQFELQDSRQLIFHSMYMYGDDRLPKLKDVWRSFWDVALDDHDALRELLKGINVQHINATEVAEDMEHFPSLRSSNSYHGMY</sequence>
<accession>A0A165FW10</accession>
<dbReference type="Proteomes" id="UP000076842">
    <property type="component" value="Unassembled WGS sequence"/>
</dbReference>
<evidence type="ECO:0000313" key="2">
    <source>
        <dbReference type="Proteomes" id="UP000076842"/>
    </source>
</evidence>
<proteinExistence type="predicted"/>
<keyword evidence="2" id="KW-1185">Reference proteome</keyword>
<gene>
    <name evidence="1" type="ORF">CALCODRAFT_289253</name>
</gene>
<organism evidence="1 2">
    <name type="scientific">Calocera cornea HHB12733</name>
    <dbReference type="NCBI Taxonomy" id="1353952"/>
    <lineage>
        <taxon>Eukaryota</taxon>
        <taxon>Fungi</taxon>
        <taxon>Dikarya</taxon>
        <taxon>Basidiomycota</taxon>
        <taxon>Agaricomycotina</taxon>
        <taxon>Dacrymycetes</taxon>
        <taxon>Dacrymycetales</taxon>
        <taxon>Dacrymycetaceae</taxon>
        <taxon>Calocera</taxon>
    </lineage>
</organism>
<evidence type="ECO:0000313" key="1">
    <source>
        <dbReference type="EMBL" id="KZT57270.1"/>
    </source>
</evidence>
<name>A0A165FW10_9BASI</name>
<reference evidence="1 2" key="1">
    <citation type="journal article" date="2016" name="Mol. Biol. Evol.">
        <title>Comparative Genomics of Early-Diverging Mushroom-Forming Fungi Provides Insights into the Origins of Lignocellulose Decay Capabilities.</title>
        <authorList>
            <person name="Nagy L.G."/>
            <person name="Riley R."/>
            <person name="Tritt A."/>
            <person name="Adam C."/>
            <person name="Daum C."/>
            <person name="Floudas D."/>
            <person name="Sun H."/>
            <person name="Yadav J.S."/>
            <person name="Pangilinan J."/>
            <person name="Larsson K.H."/>
            <person name="Matsuura K."/>
            <person name="Barry K."/>
            <person name="Labutti K."/>
            <person name="Kuo R."/>
            <person name="Ohm R.A."/>
            <person name="Bhattacharya S.S."/>
            <person name="Shirouzu T."/>
            <person name="Yoshinaga Y."/>
            <person name="Martin F.M."/>
            <person name="Grigoriev I.V."/>
            <person name="Hibbett D.S."/>
        </authorList>
    </citation>
    <scope>NUCLEOTIDE SEQUENCE [LARGE SCALE GENOMIC DNA]</scope>
    <source>
        <strain evidence="1 2">HHB12733</strain>
    </source>
</reference>